<evidence type="ECO:0000259" key="4">
    <source>
        <dbReference type="PROSITE" id="PS50043"/>
    </source>
</evidence>
<evidence type="ECO:0000256" key="3">
    <source>
        <dbReference type="PROSITE-ProRule" id="PRU00169"/>
    </source>
</evidence>
<dbReference type="CDD" id="cd06170">
    <property type="entry name" value="LuxR_C_like"/>
    <property type="match status" value="1"/>
</dbReference>
<dbReference type="SUPFAM" id="SSF52172">
    <property type="entry name" value="CheY-like"/>
    <property type="match status" value="1"/>
</dbReference>
<keyword evidence="2" id="KW-0238">DNA-binding</keyword>
<dbReference type="InterPro" id="IPR039420">
    <property type="entry name" value="WalR-like"/>
</dbReference>
<name>A0ABX6T506_9SPHN</name>
<dbReference type="PRINTS" id="PR00038">
    <property type="entry name" value="HTHLUXR"/>
</dbReference>
<dbReference type="SMART" id="SM00421">
    <property type="entry name" value="HTH_LUXR"/>
    <property type="match status" value="1"/>
</dbReference>
<dbReference type="PANTHER" id="PTHR43214:SF38">
    <property type="entry name" value="NITRATE_NITRITE RESPONSE REGULATOR PROTEIN NARL"/>
    <property type="match status" value="1"/>
</dbReference>
<proteinExistence type="predicted"/>
<dbReference type="RefSeq" id="WP_187715218.1">
    <property type="nucleotide sequence ID" value="NZ_BAABJC010000001.1"/>
</dbReference>
<feature type="domain" description="Response regulatory" evidence="5">
    <location>
        <begin position="2"/>
        <end position="117"/>
    </location>
</feature>
<dbReference type="Pfam" id="PF00196">
    <property type="entry name" value="GerE"/>
    <property type="match status" value="1"/>
</dbReference>
<feature type="domain" description="HTH luxR-type" evidence="4">
    <location>
        <begin position="139"/>
        <end position="204"/>
    </location>
</feature>
<reference evidence="6 7" key="1">
    <citation type="submission" date="2020-08" db="EMBL/GenBank/DDBJ databases">
        <title>Genome sequence of Sphingomonas daechungensis KACC 18115T.</title>
        <authorList>
            <person name="Hyun D.-W."/>
            <person name="Bae J.-W."/>
        </authorList>
    </citation>
    <scope>NUCLEOTIDE SEQUENCE [LARGE SCALE GENOMIC DNA]</scope>
    <source>
        <strain evidence="6 7">KACC 18115</strain>
    </source>
</reference>
<dbReference type="SMART" id="SM00448">
    <property type="entry name" value="REC"/>
    <property type="match status" value="1"/>
</dbReference>
<dbReference type="InterPro" id="IPR058245">
    <property type="entry name" value="NreC/VraR/RcsB-like_REC"/>
</dbReference>
<evidence type="ECO:0000256" key="1">
    <source>
        <dbReference type="ARBA" id="ARBA00022553"/>
    </source>
</evidence>
<keyword evidence="7" id="KW-1185">Reference proteome</keyword>
<dbReference type="InterPro" id="IPR016032">
    <property type="entry name" value="Sig_transdc_resp-reg_C-effctor"/>
</dbReference>
<gene>
    <name evidence="6" type="ORF">H9L15_03840</name>
</gene>
<evidence type="ECO:0000313" key="7">
    <source>
        <dbReference type="Proteomes" id="UP000516134"/>
    </source>
</evidence>
<evidence type="ECO:0000256" key="2">
    <source>
        <dbReference type="ARBA" id="ARBA00023125"/>
    </source>
</evidence>
<keyword evidence="1 3" id="KW-0597">Phosphoprotein</keyword>
<dbReference type="InterPro" id="IPR000792">
    <property type="entry name" value="Tscrpt_reg_LuxR_C"/>
</dbReference>
<protein>
    <submittedName>
        <fullName evidence="6">Response regulator transcription factor</fullName>
    </submittedName>
</protein>
<dbReference type="InterPro" id="IPR011006">
    <property type="entry name" value="CheY-like_superfamily"/>
</dbReference>
<dbReference type="PROSITE" id="PS00622">
    <property type="entry name" value="HTH_LUXR_1"/>
    <property type="match status" value="1"/>
</dbReference>
<organism evidence="6 7">
    <name type="scientific">Sphingomonas daechungensis</name>
    <dbReference type="NCBI Taxonomy" id="1176646"/>
    <lineage>
        <taxon>Bacteria</taxon>
        <taxon>Pseudomonadati</taxon>
        <taxon>Pseudomonadota</taxon>
        <taxon>Alphaproteobacteria</taxon>
        <taxon>Sphingomonadales</taxon>
        <taxon>Sphingomonadaceae</taxon>
        <taxon>Sphingomonas</taxon>
    </lineage>
</organism>
<dbReference type="CDD" id="cd17535">
    <property type="entry name" value="REC_NarL-like"/>
    <property type="match status" value="1"/>
</dbReference>
<evidence type="ECO:0000259" key="5">
    <source>
        <dbReference type="PROSITE" id="PS50110"/>
    </source>
</evidence>
<dbReference type="PROSITE" id="PS50043">
    <property type="entry name" value="HTH_LUXR_2"/>
    <property type="match status" value="1"/>
</dbReference>
<dbReference type="PANTHER" id="PTHR43214">
    <property type="entry name" value="TWO-COMPONENT RESPONSE REGULATOR"/>
    <property type="match status" value="1"/>
</dbReference>
<evidence type="ECO:0000313" key="6">
    <source>
        <dbReference type="EMBL" id="QNP43793.1"/>
    </source>
</evidence>
<dbReference type="EMBL" id="CP060780">
    <property type="protein sequence ID" value="QNP43793.1"/>
    <property type="molecule type" value="Genomic_DNA"/>
</dbReference>
<accession>A0ABX6T506</accession>
<dbReference type="Gene3D" id="3.40.50.2300">
    <property type="match status" value="1"/>
</dbReference>
<dbReference type="PROSITE" id="PS50110">
    <property type="entry name" value="RESPONSE_REGULATORY"/>
    <property type="match status" value="1"/>
</dbReference>
<dbReference type="Pfam" id="PF00072">
    <property type="entry name" value="Response_reg"/>
    <property type="match status" value="1"/>
</dbReference>
<sequence length="213" mass="23556">MRILLADDHPMISTAIEALLRNSPFEIAGMASTGEQALQKLDELNPDILLLDLQMPGGTGMDVLRRLKMNGSKVRVVLLTAAIDDASLLEAKSLRVQGMVLKNSDPAFLLECLDHVSKGRRWFDPELSGRAKELADTLGDREGPALSPRERQLINLVRKGLRNREIAEQLGVTEGTIKVYLHAVFEKLGVTSRTELAIRADEFLAGSFLTDRR</sequence>
<dbReference type="SUPFAM" id="SSF46894">
    <property type="entry name" value="C-terminal effector domain of the bipartite response regulators"/>
    <property type="match status" value="1"/>
</dbReference>
<feature type="modified residue" description="4-aspartylphosphate" evidence="3">
    <location>
        <position position="52"/>
    </location>
</feature>
<dbReference type="Proteomes" id="UP000516134">
    <property type="component" value="Chromosome"/>
</dbReference>
<dbReference type="InterPro" id="IPR001789">
    <property type="entry name" value="Sig_transdc_resp-reg_receiver"/>
</dbReference>